<evidence type="ECO:0000256" key="1">
    <source>
        <dbReference type="ARBA" id="ARBA00022491"/>
    </source>
</evidence>
<dbReference type="Gene3D" id="3.40.50.2300">
    <property type="match status" value="2"/>
</dbReference>
<protein>
    <recommendedName>
        <fullName evidence="5">HTH lacI-type domain-containing protein</fullName>
    </recommendedName>
</protein>
<organism evidence="6 7">
    <name type="scientific">Pseudoponticoccus marisrubri</name>
    <dbReference type="NCBI Taxonomy" id="1685382"/>
    <lineage>
        <taxon>Bacteria</taxon>
        <taxon>Pseudomonadati</taxon>
        <taxon>Pseudomonadota</taxon>
        <taxon>Alphaproteobacteria</taxon>
        <taxon>Rhodobacterales</taxon>
        <taxon>Roseobacteraceae</taxon>
        <taxon>Pseudoponticoccus</taxon>
    </lineage>
</organism>
<dbReference type="InterPro" id="IPR046335">
    <property type="entry name" value="LacI/GalR-like_sensor"/>
</dbReference>
<dbReference type="SUPFAM" id="SSF53822">
    <property type="entry name" value="Periplasmic binding protein-like I"/>
    <property type="match status" value="1"/>
</dbReference>
<dbReference type="CDD" id="cd06278">
    <property type="entry name" value="PBP1_LacI-like"/>
    <property type="match status" value="1"/>
</dbReference>
<dbReference type="Proteomes" id="UP000054396">
    <property type="component" value="Unassembled WGS sequence"/>
</dbReference>
<dbReference type="PROSITE" id="PS50932">
    <property type="entry name" value="HTH_LACI_2"/>
    <property type="match status" value="1"/>
</dbReference>
<dbReference type="GO" id="GO:0003700">
    <property type="term" value="F:DNA-binding transcription factor activity"/>
    <property type="evidence" value="ECO:0007669"/>
    <property type="project" value="TreeGrafter"/>
</dbReference>
<keyword evidence="1" id="KW-0678">Repressor</keyword>
<keyword evidence="7" id="KW-1185">Reference proteome</keyword>
<dbReference type="SUPFAM" id="SSF47413">
    <property type="entry name" value="lambda repressor-like DNA-binding domains"/>
    <property type="match status" value="1"/>
</dbReference>
<comment type="caution">
    <text evidence="6">The sequence shown here is derived from an EMBL/GenBank/DDBJ whole genome shotgun (WGS) entry which is preliminary data.</text>
</comment>
<evidence type="ECO:0000313" key="6">
    <source>
        <dbReference type="EMBL" id="KUF09995.1"/>
    </source>
</evidence>
<dbReference type="InterPro" id="IPR028082">
    <property type="entry name" value="Peripla_BP_I"/>
</dbReference>
<dbReference type="EMBL" id="LPXO01000009">
    <property type="protein sequence ID" value="KUF09995.1"/>
    <property type="molecule type" value="Genomic_DNA"/>
</dbReference>
<dbReference type="SMART" id="SM00354">
    <property type="entry name" value="HTH_LACI"/>
    <property type="match status" value="1"/>
</dbReference>
<sequence>MSEETRKKVIEAARELGYRVNFLARSLQSSTSGLVGLVASRLDTPYRAIQVRAASRELLSHGFTPILLTTEGGEDNTGLVERLLNYSVSGMMITSGTPSSGIIEECASLKVPVVLINRDPTLEGADRVLIDIEASGRMAFDMLHERGGQRFAVLQPRDRTYSVLGRARAFAACCRGGVDIIEIENQTYEAGLAAADSFLRQSRADSVFCTTDLIALGFLDGLRLRHGVSVPGEVQVLGFDDIPQAGWLSNSLSTIHQSSEAAAVEAVKLILKRIADPSRPFETGRIRIAPVHRATTRGEPS</sequence>
<dbReference type="PANTHER" id="PTHR30146:SF95">
    <property type="entry name" value="RIBOSE OPERON REPRESSOR"/>
    <property type="match status" value="1"/>
</dbReference>
<gene>
    <name evidence="6" type="ORF">AVJ23_14720</name>
</gene>
<dbReference type="Gene3D" id="1.10.260.40">
    <property type="entry name" value="lambda repressor-like DNA-binding domains"/>
    <property type="match status" value="1"/>
</dbReference>
<dbReference type="InterPro" id="IPR010982">
    <property type="entry name" value="Lambda_DNA-bd_dom_sf"/>
</dbReference>
<keyword evidence="2" id="KW-0805">Transcription regulation</keyword>
<feature type="domain" description="HTH lacI-type" evidence="5">
    <location>
        <begin position="1"/>
        <end position="29"/>
    </location>
</feature>
<evidence type="ECO:0000256" key="3">
    <source>
        <dbReference type="ARBA" id="ARBA00023125"/>
    </source>
</evidence>
<evidence type="ECO:0000313" key="7">
    <source>
        <dbReference type="Proteomes" id="UP000054396"/>
    </source>
</evidence>
<dbReference type="PANTHER" id="PTHR30146">
    <property type="entry name" value="LACI-RELATED TRANSCRIPTIONAL REPRESSOR"/>
    <property type="match status" value="1"/>
</dbReference>
<evidence type="ECO:0000256" key="4">
    <source>
        <dbReference type="ARBA" id="ARBA00023163"/>
    </source>
</evidence>
<reference evidence="6 7" key="1">
    <citation type="submission" date="2015-12" db="EMBL/GenBank/DDBJ databases">
        <authorList>
            <person name="Shamseldin A."/>
            <person name="Moawad H."/>
            <person name="Abd El-Rahim W.M."/>
            <person name="Sadowsky M.J."/>
        </authorList>
    </citation>
    <scope>NUCLEOTIDE SEQUENCE [LARGE SCALE GENOMIC DNA]</scope>
    <source>
        <strain evidence="6 7">SJ5A-1</strain>
    </source>
</reference>
<dbReference type="GO" id="GO:0000976">
    <property type="term" value="F:transcription cis-regulatory region binding"/>
    <property type="evidence" value="ECO:0007669"/>
    <property type="project" value="TreeGrafter"/>
</dbReference>
<dbReference type="CDD" id="cd01392">
    <property type="entry name" value="HTH_LacI"/>
    <property type="match status" value="1"/>
</dbReference>
<name>A0A0W7WH63_9RHOB</name>
<dbReference type="AlphaFoldDB" id="A0A0W7WH63"/>
<keyword evidence="3" id="KW-0238">DNA-binding</keyword>
<evidence type="ECO:0000256" key="2">
    <source>
        <dbReference type="ARBA" id="ARBA00023015"/>
    </source>
</evidence>
<dbReference type="Pfam" id="PF13377">
    <property type="entry name" value="Peripla_BP_3"/>
    <property type="match status" value="1"/>
</dbReference>
<dbReference type="InterPro" id="IPR000843">
    <property type="entry name" value="HTH_LacI"/>
</dbReference>
<accession>A0A0W7WH63</accession>
<keyword evidence="4" id="KW-0804">Transcription</keyword>
<dbReference type="STRING" id="1685382.AVJ23_14720"/>
<evidence type="ECO:0000259" key="5">
    <source>
        <dbReference type="PROSITE" id="PS50932"/>
    </source>
</evidence>
<proteinExistence type="predicted"/>